<keyword evidence="3" id="KW-1185">Reference proteome</keyword>
<organism evidence="2 3">
    <name type="scientific">Streptomyces boncukensis</name>
    <dbReference type="NCBI Taxonomy" id="2711219"/>
    <lineage>
        <taxon>Bacteria</taxon>
        <taxon>Bacillati</taxon>
        <taxon>Actinomycetota</taxon>
        <taxon>Actinomycetes</taxon>
        <taxon>Kitasatosporales</taxon>
        <taxon>Streptomycetaceae</taxon>
        <taxon>Streptomyces</taxon>
    </lineage>
</organism>
<dbReference type="EMBL" id="JAAKZZ010000101">
    <property type="protein sequence ID" value="NGO69198.1"/>
    <property type="molecule type" value="Genomic_DNA"/>
</dbReference>
<proteinExistence type="predicted"/>
<dbReference type="AlphaFoldDB" id="A0A6G4WVQ9"/>
<keyword evidence="1" id="KW-0812">Transmembrane</keyword>
<feature type="transmembrane region" description="Helical" evidence="1">
    <location>
        <begin position="22"/>
        <end position="45"/>
    </location>
</feature>
<evidence type="ECO:0000313" key="2">
    <source>
        <dbReference type="EMBL" id="NGO69198.1"/>
    </source>
</evidence>
<accession>A0A6G4WVQ9</accession>
<comment type="caution">
    <text evidence="2">The sequence shown here is derived from an EMBL/GenBank/DDBJ whole genome shotgun (WGS) entry which is preliminary data.</text>
</comment>
<name>A0A6G4WVQ9_9ACTN</name>
<dbReference type="Proteomes" id="UP000477722">
    <property type="component" value="Unassembled WGS sequence"/>
</dbReference>
<feature type="transmembrane region" description="Helical" evidence="1">
    <location>
        <begin position="100"/>
        <end position="121"/>
    </location>
</feature>
<keyword evidence="1" id="KW-0472">Membrane</keyword>
<evidence type="ECO:0000313" key="3">
    <source>
        <dbReference type="Proteomes" id="UP000477722"/>
    </source>
</evidence>
<keyword evidence="1" id="KW-1133">Transmembrane helix</keyword>
<evidence type="ECO:0000256" key="1">
    <source>
        <dbReference type="SAM" id="Phobius"/>
    </source>
</evidence>
<reference evidence="2 3" key="1">
    <citation type="submission" date="2020-02" db="EMBL/GenBank/DDBJ databases">
        <title>Whole-genome analyses of novel actinobacteria.</title>
        <authorList>
            <person name="Sahin N."/>
            <person name="Tatar D."/>
        </authorList>
    </citation>
    <scope>NUCLEOTIDE SEQUENCE [LARGE SCALE GENOMIC DNA]</scope>
    <source>
        <strain evidence="2 3">SB3404</strain>
    </source>
</reference>
<gene>
    <name evidence="2" type="ORF">G5C65_12685</name>
</gene>
<sequence length="137" mass="14349">MLLASFALTGYAGVRLLDGDALGVAGWLVGAAVVHDLVLVPVYGAADRALRAAAGPYVNYVRVPAFLSGVLLLVWFPLIVGPPARYGPATGLHGADFGRRWLLLTAGVFACSALCLAVRAARRASRARCSRSRATSR</sequence>
<protein>
    <submittedName>
        <fullName evidence="2">Uncharacterized protein</fullName>
    </submittedName>
</protein>
<feature type="transmembrane region" description="Helical" evidence="1">
    <location>
        <begin position="57"/>
        <end position="80"/>
    </location>
</feature>